<evidence type="ECO:0000259" key="2">
    <source>
        <dbReference type="Pfam" id="PF00535"/>
    </source>
</evidence>
<name>A0ABW6ACD7_9BACT</name>
<dbReference type="CDD" id="cd00761">
    <property type="entry name" value="Glyco_tranf_GTA_type"/>
    <property type="match status" value="1"/>
</dbReference>
<evidence type="ECO:0000313" key="4">
    <source>
        <dbReference type="EMBL" id="MFD2921726.1"/>
    </source>
</evidence>
<dbReference type="Proteomes" id="UP001597511">
    <property type="component" value="Unassembled WGS sequence"/>
</dbReference>
<dbReference type="GO" id="GO:0016757">
    <property type="term" value="F:glycosyltransferase activity"/>
    <property type="evidence" value="ECO:0007669"/>
    <property type="project" value="UniProtKB-KW"/>
</dbReference>
<keyword evidence="5" id="KW-1185">Reference proteome</keyword>
<dbReference type="InterPro" id="IPR001173">
    <property type="entry name" value="Glyco_trans_2-like"/>
</dbReference>
<dbReference type="EC" id="2.4.-.-" evidence="4"/>
<feature type="domain" description="Glycosyltransferase subfamily 4-like N-terminal" evidence="3">
    <location>
        <begin position="16"/>
        <end position="195"/>
    </location>
</feature>
<sequence length="717" mass="81170">MKYWILTSEYPPYYGGGIGTYSYHLAQLLHKQQVNVSVFVPDRNISHIVEEVLDGIRIIRFSPYYADNSGFLGYEALVSYSFTAVIEKYLGAEETPDWIEAQEYDGIAYYLLQKKHLGYPVLKNIKVIITCHCPSFILLSYNHKSNYALPAYWIGEMEKFCIESADICFSPSHYLVTALQKAGIMRKDIRVLPNPCQLTPASTGENTALPDELLFIGKVSPAKGIIELLDAMRILGRTGRAVKLHIIGDADFYLHSRKKIMSLYLKEKYQDLFEAGLVVLHGTMPAAMVHQYIRRASLLILPSKMENLPYVVLESMNAGTPVLASTKGGQAEIITHKKNGFLYNPDEENSLVREIETILALDEEVLSVIKKNAVQRVKEAYSPEQHYQAKMEQLGSFVQGESPRFPFAPVIENKIRPLPEKDITEPLLSVIIPFYNLGSYLQETIDSIRKADYKNTEIIIVDDGSTDTASIRVLEELESRPGLNIIRKANEGLAIARNTGAAHAKGRFISFLDADDKVHATYYTKAIQVLREKENVHFVGSWVQYFEGSEKSWASFTPVFPYILFHNMINSSSLVYKKASFCEYGLNDPGFIYGMEDYDSVINMMSNGCNGVVLPERLFLYRVRKDSMSRGFNDTNQQYLYELIAEKYAATISLFGSQLYGLLNANGPGYKIENPTMSSVNYSANRYMNAISRKLAEKVKRSPKIRSVLLKLMSKRR</sequence>
<gene>
    <name evidence="4" type="ORF">ACFS6H_18545</name>
</gene>
<dbReference type="EMBL" id="JBHUOZ010000003">
    <property type="protein sequence ID" value="MFD2921726.1"/>
    <property type="molecule type" value="Genomic_DNA"/>
</dbReference>
<dbReference type="Gene3D" id="3.90.550.10">
    <property type="entry name" value="Spore Coat Polysaccharide Biosynthesis Protein SpsA, Chain A"/>
    <property type="match status" value="1"/>
</dbReference>
<dbReference type="InterPro" id="IPR001296">
    <property type="entry name" value="Glyco_trans_1"/>
</dbReference>
<dbReference type="InterPro" id="IPR050194">
    <property type="entry name" value="Glycosyltransferase_grp1"/>
</dbReference>
<dbReference type="RefSeq" id="WP_386102598.1">
    <property type="nucleotide sequence ID" value="NZ_JBHUOZ010000003.1"/>
</dbReference>
<dbReference type="PANTHER" id="PTHR45947:SF3">
    <property type="entry name" value="SULFOQUINOVOSYL TRANSFERASE SQD2"/>
    <property type="match status" value="1"/>
</dbReference>
<dbReference type="InterPro" id="IPR028098">
    <property type="entry name" value="Glyco_trans_4-like_N"/>
</dbReference>
<dbReference type="InterPro" id="IPR029044">
    <property type="entry name" value="Nucleotide-diphossugar_trans"/>
</dbReference>
<feature type="domain" description="Glycosyltransferase 2-like" evidence="2">
    <location>
        <begin position="429"/>
        <end position="555"/>
    </location>
</feature>
<dbReference type="Gene3D" id="3.40.50.2000">
    <property type="entry name" value="Glycogen Phosphorylase B"/>
    <property type="match status" value="2"/>
</dbReference>
<keyword evidence="4" id="KW-0808">Transferase</keyword>
<dbReference type="PANTHER" id="PTHR45947">
    <property type="entry name" value="SULFOQUINOVOSYL TRANSFERASE SQD2"/>
    <property type="match status" value="1"/>
</dbReference>
<dbReference type="CDD" id="cd03801">
    <property type="entry name" value="GT4_PimA-like"/>
    <property type="match status" value="1"/>
</dbReference>
<evidence type="ECO:0000259" key="3">
    <source>
        <dbReference type="Pfam" id="PF13439"/>
    </source>
</evidence>
<dbReference type="SUPFAM" id="SSF53448">
    <property type="entry name" value="Nucleotide-diphospho-sugar transferases"/>
    <property type="match status" value="1"/>
</dbReference>
<evidence type="ECO:0000313" key="5">
    <source>
        <dbReference type="Proteomes" id="UP001597511"/>
    </source>
</evidence>
<dbReference type="Pfam" id="PF13439">
    <property type="entry name" value="Glyco_transf_4"/>
    <property type="match status" value="1"/>
</dbReference>
<protein>
    <submittedName>
        <fullName evidence="4">Glycosyltransferase</fullName>
        <ecNumber evidence="4">2.4.-.-</ecNumber>
    </submittedName>
</protein>
<dbReference type="Pfam" id="PF00535">
    <property type="entry name" value="Glycos_transf_2"/>
    <property type="match status" value="1"/>
</dbReference>
<reference evidence="5" key="1">
    <citation type="journal article" date="2019" name="Int. J. Syst. Evol. Microbiol.">
        <title>The Global Catalogue of Microorganisms (GCM) 10K type strain sequencing project: providing services to taxonomists for standard genome sequencing and annotation.</title>
        <authorList>
            <consortium name="The Broad Institute Genomics Platform"/>
            <consortium name="The Broad Institute Genome Sequencing Center for Infectious Disease"/>
            <person name="Wu L."/>
            <person name="Ma J."/>
        </authorList>
    </citation>
    <scope>NUCLEOTIDE SEQUENCE [LARGE SCALE GENOMIC DNA]</scope>
    <source>
        <strain evidence="5">KCTC 23299</strain>
    </source>
</reference>
<evidence type="ECO:0000259" key="1">
    <source>
        <dbReference type="Pfam" id="PF00534"/>
    </source>
</evidence>
<keyword evidence="4" id="KW-0328">Glycosyltransferase</keyword>
<accession>A0ABW6ACD7</accession>
<dbReference type="SUPFAM" id="SSF53756">
    <property type="entry name" value="UDP-Glycosyltransferase/glycogen phosphorylase"/>
    <property type="match status" value="1"/>
</dbReference>
<dbReference type="Pfam" id="PF00534">
    <property type="entry name" value="Glycos_transf_1"/>
    <property type="match status" value="1"/>
</dbReference>
<proteinExistence type="predicted"/>
<comment type="caution">
    <text evidence="4">The sequence shown here is derived from an EMBL/GenBank/DDBJ whole genome shotgun (WGS) entry which is preliminary data.</text>
</comment>
<organism evidence="4 5">
    <name type="scientific">Terrimonas rubra</name>
    <dbReference type="NCBI Taxonomy" id="1035890"/>
    <lineage>
        <taxon>Bacteria</taxon>
        <taxon>Pseudomonadati</taxon>
        <taxon>Bacteroidota</taxon>
        <taxon>Chitinophagia</taxon>
        <taxon>Chitinophagales</taxon>
        <taxon>Chitinophagaceae</taxon>
        <taxon>Terrimonas</taxon>
    </lineage>
</organism>
<feature type="domain" description="Glycosyl transferase family 1" evidence="1">
    <location>
        <begin position="212"/>
        <end position="373"/>
    </location>
</feature>